<evidence type="ECO:0000259" key="8">
    <source>
        <dbReference type="Pfam" id="PF02782"/>
    </source>
</evidence>
<dbReference type="CDD" id="cd07771">
    <property type="entry name" value="ASKHA_NBD_FGGY_RhaB-like"/>
    <property type="match status" value="1"/>
</dbReference>
<dbReference type="InterPro" id="IPR018485">
    <property type="entry name" value="FGGY_C"/>
</dbReference>
<comment type="caution">
    <text evidence="9">The sequence shown here is derived from an EMBL/GenBank/DDBJ whole genome shotgun (WGS) entry which is preliminary data.</text>
</comment>
<dbReference type="GO" id="GO:0008993">
    <property type="term" value="F:rhamnulokinase activity"/>
    <property type="evidence" value="ECO:0007669"/>
    <property type="project" value="InterPro"/>
</dbReference>
<evidence type="ECO:0000256" key="3">
    <source>
        <dbReference type="ARBA" id="ARBA00022741"/>
    </source>
</evidence>
<reference evidence="9 10" key="1">
    <citation type="submission" date="2019-08" db="EMBL/GenBank/DDBJ databases">
        <title>In-depth cultivation of the pig gut microbiome towards novel bacterial diversity and tailored functional studies.</title>
        <authorList>
            <person name="Wylensek D."/>
            <person name="Hitch T.C.A."/>
            <person name="Clavel T."/>
        </authorList>
    </citation>
    <scope>NUCLEOTIDE SEQUENCE [LARGE SCALE GENOMIC DNA]</scope>
    <source>
        <strain evidence="9 10">CA-Schmier-601-WT-3</strain>
    </source>
</reference>
<dbReference type="InterPro" id="IPR050406">
    <property type="entry name" value="FGGY_Carb_Kinase"/>
</dbReference>
<evidence type="ECO:0000256" key="1">
    <source>
        <dbReference type="ARBA" id="ARBA00009156"/>
    </source>
</evidence>
<keyword evidence="10" id="KW-1185">Reference proteome</keyword>
<dbReference type="GO" id="GO:0005524">
    <property type="term" value="F:ATP binding"/>
    <property type="evidence" value="ECO:0007669"/>
    <property type="project" value="UniProtKB-KW"/>
</dbReference>
<dbReference type="Pfam" id="PF02782">
    <property type="entry name" value="FGGY_C"/>
    <property type="match status" value="1"/>
</dbReference>
<evidence type="ECO:0000256" key="2">
    <source>
        <dbReference type="ARBA" id="ARBA00022679"/>
    </source>
</evidence>
<protein>
    <submittedName>
        <fullName evidence="9">Rhamnulokinase</fullName>
    </submittedName>
</protein>
<comment type="similarity">
    <text evidence="1">Belongs to the FGGY kinase family.</text>
</comment>
<accession>A0A844FSD9</accession>
<dbReference type="PANTHER" id="PTHR43095">
    <property type="entry name" value="SUGAR KINASE"/>
    <property type="match status" value="1"/>
</dbReference>
<dbReference type="InterPro" id="IPR018484">
    <property type="entry name" value="FGGY_N"/>
</dbReference>
<evidence type="ECO:0000313" key="9">
    <source>
        <dbReference type="EMBL" id="MST88506.1"/>
    </source>
</evidence>
<keyword evidence="3" id="KW-0547">Nucleotide-binding</keyword>
<dbReference type="InterPro" id="IPR043129">
    <property type="entry name" value="ATPase_NBD"/>
</dbReference>
<gene>
    <name evidence="9" type="ORF">FYJ79_02735</name>
</gene>
<organism evidence="9 10">
    <name type="scientific">Sharpea porci</name>
    <dbReference type="NCBI Taxonomy" id="2652286"/>
    <lineage>
        <taxon>Bacteria</taxon>
        <taxon>Bacillati</taxon>
        <taxon>Bacillota</taxon>
        <taxon>Erysipelotrichia</taxon>
        <taxon>Erysipelotrichales</taxon>
        <taxon>Coprobacillaceae</taxon>
        <taxon>Sharpea</taxon>
    </lineage>
</organism>
<name>A0A844FSD9_9FIRM</name>
<dbReference type="Gene3D" id="3.30.420.40">
    <property type="match status" value="2"/>
</dbReference>
<dbReference type="EMBL" id="VUNM01000003">
    <property type="protein sequence ID" value="MST88506.1"/>
    <property type="molecule type" value="Genomic_DNA"/>
</dbReference>
<dbReference type="RefSeq" id="WP_154514438.1">
    <property type="nucleotide sequence ID" value="NZ_VUNM01000003.1"/>
</dbReference>
<dbReference type="GO" id="GO:0019301">
    <property type="term" value="P:rhamnose catabolic process"/>
    <property type="evidence" value="ECO:0007669"/>
    <property type="project" value="InterPro"/>
</dbReference>
<proteinExistence type="inferred from homology"/>
<keyword evidence="2" id="KW-0808">Transferase</keyword>
<evidence type="ECO:0000313" key="10">
    <source>
        <dbReference type="Proteomes" id="UP000442619"/>
    </source>
</evidence>
<keyword evidence="4 9" id="KW-0418">Kinase</keyword>
<evidence type="ECO:0000256" key="6">
    <source>
        <dbReference type="ARBA" id="ARBA00023308"/>
    </source>
</evidence>
<keyword evidence="5" id="KW-0067">ATP-binding</keyword>
<dbReference type="SUPFAM" id="SSF53067">
    <property type="entry name" value="Actin-like ATPase domain"/>
    <property type="match status" value="2"/>
</dbReference>
<evidence type="ECO:0000256" key="4">
    <source>
        <dbReference type="ARBA" id="ARBA00022777"/>
    </source>
</evidence>
<evidence type="ECO:0000256" key="5">
    <source>
        <dbReference type="ARBA" id="ARBA00022840"/>
    </source>
</evidence>
<dbReference type="Pfam" id="PF00370">
    <property type="entry name" value="FGGY_N"/>
    <property type="match status" value="1"/>
</dbReference>
<sequence length="453" mass="51542">MYYLAVDIGASSGRHILCSVENHKMQIEEIYRFQNNVEERNGHFFWNTDYLFNAIVAGLKKCKEIGKIPVSMAIDTWGCDYVLANKTSEAYAYRDHRSLKGVDEVSQLISDEDLYKRTGIQHQSFNTIYQLKSEENLNEDDAFLMIPDYFNYLLTGKKVNEYTNMSTTGLLNIRTNTVDQDLLSQLDIPNIFQEMVEPGTIVGSLKEDIKKEVGFDLQVVVCASHDTGSAYMASVASDGIILSSGTWSLLGIESDMAYTTSKAREANFTNEGGYNHTYRFLKNIMGMWIIQEVARNLDNQYSFQTLQDLARTSNYENTFDVNKQRFLKPEHMITEIQKDFEERNIVPPTAVEDIAYCVFHSLALSYKLAIDELEDITGKKYKTINIIGGGCQNLLLDEMIAKMTCMKVIAGPIEATAIGNIVAQMIAFNEVKDIDEAREMIKEPFDMKEFEEK</sequence>
<dbReference type="Proteomes" id="UP000442619">
    <property type="component" value="Unassembled WGS sequence"/>
</dbReference>
<evidence type="ECO:0000259" key="7">
    <source>
        <dbReference type="Pfam" id="PF00370"/>
    </source>
</evidence>
<feature type="domain" description="Carbohydrate kinase FGGY C-terminal" evidence="8">
    <location>
        <begin position="242"/>
        <end position="427"/>
    </location>
</feature>
<dbReference type="InterPro" id="IPR013449">
    <property type="entry name" value="Rhamnulokinase"/>
</dbReference>
<dbReference type="AlphaFoldDB" id="A0A844FSD9"/>
<feature type="domain" description="Carbohydrate kinase FGGY N-terminal" evidence="7">
    <location>
        <begin position="2"/>
        <end position="230"/>
    </location>
</feature>
<keyword evidence="6" id="KW-0684">Rhamnose metabolism</keyword>
<dbReference type="PANTHER" id="PTHR43095:SF2">
    <property type="entry name" value="GLUCONOKINASE"/>
    <property type="match status" value="1"/>
</dbReference>